<dbReference type="GO" id="GO:0016746">
    <property type="term" value="F:acyltransferase activity"/>
    <property type="evidence" value="ECO:0007669"/>
    <property type="project" value="UniProtKB-KW"/>
</dbReference>
<evidence type="ECO:0000313" key="7">
    <source>
        <dbReference type="EMBL" id="WIT14097.1"/>
    </source>
</evidence>
<reference evidence="7" key="1">
    <citation type="submission" date="2023-01" db="EMBL/GenBank/DDBJ databases">
        <title>Whole genome sequence of Paucibacter sp. S2-9 isolated from pond sediment.</title>
        <authorList>
            <person name="Jung J.Y."/>
        </authorList>
    </citation>
    <scope>NUCLEOTIDE SEQUENCE</scope>
    <source>
        <strain evidence="7">S2-9</strain>
    </source>
</reference>
<keyword evidence="3" id="KW-0997">Cell inner membrane</keyword>
<evidence type="ECO:0000256" key="1">
    <source>
        <dbReference type="ARBA" id="ARBA00004533"/>
    </source>
</evidence>
<keyword evidence="2" id="KW-1003">Cell membrane</keyword>
<dbReference type="KEGG" id="pais:PFX98_10865"/>
<sequence length="289" mass="31884">MWFLRLLSRSPLWFQQGLGALLGRLTWWLAPVYRQRFKANVAQAGLGMAEAGAAIGHIGRMMGELPWMWLRPFSEPLGARVQWDGAELITAALDQGHGLILLTPHLGCFEVTAQAYVEHFSAKYGPLTVLFRPARKAWMRELVDASRERPGLLPAPASLAGVRQMLRALRQGQAVGLLPDQVPPDGLGVWAPFFGKPAYTMTLAGRLAQQTGAVPVLIWGERLPWGRGFVVRVRPGPVIAREDTPECAATAVNQSMESIIRQLPGQYLWSYNRYKAPRRVDVAALGDGS</sequence>
<dbReference type="NCBIfam" id="NF006487">
    <property type="entry name" value="PRK08905.1"/>
    <property type="match status" value="1"/>
</dbReference>
<dbReference type="PANTHER" id="PTHR30606">
    <property type="entry name" value="LIPID A BIOSYNTHESIS LAUROYL ACYLTRANSFERASE"/>
    <property type="match status" value="1"/>
</dbReference>
<keyword evidence="5" id="KW-0472">Membrane</keyword>
<name>A0AA95NFI9_9BURK</name>
<dbReference type="GO" id="GO:0005886">
    <property type="term" value="C:plasma membrane"/>
    <property type="evidence" value="ECO:0007669"/>
    <property type="project" value="UniProtKB-SubCell"/>
</dbReference>
<dbReference type="InterPro" id="IPR004960">
    <property type="entry name" value="LipA_acyltrans"/>
</dbReference>
<accession>A0AA95NFI9</accession>
<evidence type="ECO:0000256" key="5">
    <source>
        <dbReference type="ARBA" id="ARBA00023136"/>
    </source>
</evidence>
<comment type="subcellular location">
    <subcellularLocation>
        <location evidence="1">Cell inner membrane</location>
    </subcellularLocation>
</comment>
<dbReference type="PIRSF" id="PIRSF026649">
    <property type="entry name" value="MsbB"/>
    <property type="match status" value="1"/>
</dbReference>
<dbReference type="Proteomes" id="UP001177769">
    <property type="component" value="Chromosome"/>
</dbReference>
<evidence type="ECO:0000313" key="8">
    <source>
        <dbReference type="Proteomes" id="UP001177769"/>
    </source>
</evidence>
<keyword evidence="4" id="KW-0808">Transferase</keyword>
<keyword evidence="8" id="KW-1185">Reference proteome</keyword>
<evidence type="ECO:0000256" key="4">
    <source>
        <dbReference type="ARBA" id="ARBA00022679"/>
    </source>
</evidence>
<organism evidence="7 8">
    <name type="scientific">Paucibacter sediminis</name>
    <dbReference type="NCBI Taxonomy" id="3019553"/>
    <lineage>
        <taxon>Bacteria</taxon>
        <taxon>Pseudomonadati</taxon>
        <taxon>Pseudomonadota</taxon>
        <taxon>Betaproteobacteria</taxon>
        <taxon>Burkholderiales</taxon>
        <taxon>Sphaerotilaceae</taxon>
        <taxon>Roseateles</taxon>
    </lineage>
</organism>
<protein>
    <submittedName>
        <fullName evidence="7">Lysophospholipid acyltransferase family protein</fullName>
    </submittedName>
</protein>
<evidence type="ECO:0000256" key="3">
    <source>
        <dbReference type="ARBA" id="ARBA00022519"/>
    </source>
</evidence>
<dbReference type="PANTHER" id="PTHR30606:SF10">
    <property type="entry name" value="PHOSPHATIDYLINOSITOL MANNOSIDE ACYLTRANSFERASE"/>
    <property type="match status" value="1"/>
</dbReference>
<dbReference type="GO" id="GO:0009247">
    <property type="term" value="P:glycolipid biosynthetic process"/>
    <property type="evidence" value="ECO:0007669"/>
    <property type="project" value="UniProtKB-ARBA"/>
</dbReference>
<gene>
    <name evidence="7" type="ORF">PFX98_10865</name>
</gene>
<dbReference type="EMBL" id="CP116346">
    <property type="protein sequence ID" value="WIT14097.1"/>
    <property type="molecule type" value="Genomic_DNA"/>
</dbReference>
<dbReference type="AlphaFoldDB" id="A0AA95NFI9"/>
<dbReference type="CDD" id="cd07984">
    <property type="entry name" value="LPLAT_LABLAT-like"/>
    <property type="match status" value="1"/>
</dbReference>
<dbReference type="Pfam" id="PF03279">
    <property type="entry name" value="Lip_A_acyltrans"/>
    <property type="match status" value="1"/>
</dbReference>
<evidence type="ECO:0000256" key="2">
    <source>
        <dbReference type="ARBA" id="ARBA00022475"/>
    </source>
</evidence>
<evidence type="ECO:0000256" key="6">
    <source>
        <dbReference type="ARBA" id="ARBA00023315"/>
    </source>
</evidence>
<keyword evidence="6 7" id="KW-0012">Acyltransferase</keyword>
<proteinExistence type="predicted"/>